<dbReference type="Proteomes" id="UP000320813">
    <property type="component" value="Unassembled WGS sequence"/>
</dbReference>
<protein>
    <recommendedName>
        <fullName evidence="3">Leucine-binding protein domain-containing protein</fullName>
    </recommendedName>
</protein>
<accession>A0A519BDS9</accession>
<evidence type="ECO:0000313" key="5">
    <source>
        <dbReference type="Proteomes" id="UP000320813"/>
    </source>
</evidence>
<dbReference type="PANTHER" id="PTHR30483">
    <property type="entry name" value="LEUCINE-SPECIFIC-BINDING PROTEIN"/>
    <property type="match status" value="1"/>
</dbReference>
<dbReference type="SUPFAM" id="SSF53822">
    <property type="entry name" value="Periplasmic binding protein-like I"/>
    <property type="match status" value="1"/>
</dbReference>
<organism evidence="4 5">
    <name type="scientific">Candidatus Acidulodesulfobacterium ferriphilum</name>
    <dbReference type="NCBI Taxonomy" id="2597223"/>
    <lineage>
        <taxon>Bacteria</taxon>
        <taxon>Deltaproteobacteria</taxon>
        <taxon>Candidatus Acidulodesulfobacterales</taxon>
        <taxon>Candidatus Acidulodesulfobacterium</taxon>
    </lineage>
</organism>
<comment type="caution">
    <text evidence="4">The sequence shown here is derived from an EMBL/GenBank/DDBJ whole genome shotgun (WGS) entry which is preliminary data.</text>
</comment>
<dbReference type="InterPro" id="IPR051010">
    <property type="entry name" value="BCAA_transport"/>
</dbReference>
<dbReference type="AlphaFoldDB" id="A0A519BDS9"/>
<evidence type="ECO:0000313" key="4">
    <source>
        <dbReference type="EMBL" id="RZD15416.1"/>
    </source>
</evidence>
<keyword evidence="2" id="KW-0732">Signal</keyword>
<name>A0A519BDS9_9DELT</name>
<dbReference type="InterPro" id="IPR028081">
    <property type="entry name" value="Leu-bd"/>
</dbReference>
<dbReference type="Gene3D" id="3.40.50.2300">
    <property type="match status" value="4"/>
</dbReference>
<evidence type="ECO:0000259" key="3">
    <source>
        <dbReference type="Pfam" id="PF13458"/>
    </source>
</evidence>
<sequence>MKMTTGFIFIKAKNKLFRFLLICLAVLTPLLSIAVAPLPSYGNTAYGKNISGKGGTIKIAVLLPTEGRFAYFSKQFINGLLLSSNNPDGSKIRYVIVNLPENAGRTNIGYIFGSLAKKGISAVVGPIFARQLKYFAHNSVKFKIPVITPSPLAAKEDISPFVFGYGMTLKQEMKTEIKYAAYAGINSISVIYPYGGYGEKILAYIRRYSLRYGINILNTAAYDSKTVDFFNNFNSIVRFHNVGQGHLTKAEEAQLGVTPYDLMHGITKAKPTIPFKGLFVIGSPSKLELILTQLMYYNIDGFPIFGLSSLDSQSFVEKYGFYMQGAIFPNGFFKYDDNGVVKKFDAAYKKYYGKMPNILSAEGYDIGGILIKAAEKLPRPGAAAISGGGSLPLGLGQLQNLPDKDINGVAFYGSILRVKSYRGVCGISRLSGNRFKKGLYLFKYKNNKIYILESPF</sequence>
<dbReference type="InterPro" id="IPR028082">
    <property type="entry name" value="Peripla_BP_I"/>
</dbReference>
<reference evidence="4 5" key="1">
    <citation type="submission" date="2019-01" db="EMBL/GenBank/DDBJ databases">
        <title>Insights into ecological role of a new deltaproteobacterial order Candidatus Sinidesulfobacterales (Sva0485) by metagenomics and metatranscriptomics.</title>
        <authorList>
            <person name="Tan S."/>
            <person name="Liu J."/>
            <person name="Fang Y."/>
            <person name="Hedlund B.P."/>
            <person name="Lian Z.H."/>
            <person name="Huang L.Y."/>
            <person name="Li J.T."/>
            <person name="Huang L.N."/>
            <person name="Li W.J."/>
            <person name="Jiang H.C."/>
            <person name="Dong H.L."/>
            <person name="Shu W.S."/>
        </authorList>
    </citation>
    <scope>NUCLEOTIDE SEQUENCE [LARGE SCALE GENOMIC DNA]</scope>
    <source>
        <strain evidence="4">AP3</strain>
    </source>
</reference>
<feature type="domain" description="Leucine-binding protein" evidence="3">
    <location>
        <begin position="56"/>
        <end position="378"/>
    </location>
</feature>
<gene>
    <name evidence="4" type="ORF">EVJ47_03855</name>
</gene>
<dbReference type="EMBL" id="SGBD01000001">
    <property type="protein sequence ID" value="RZD15416.1"/>
    <property type="molecule type" value="Genomic_DNA"/>
</dbReference>
<evidence type="ECO:0000256" key="1">
    <source>
        <dbReference type="ARBA" id="ARBA00010062"/>
    </source>
</evidence>
<comment type="similarity">
    <text evidence="1">Belongs to the leucine-binding protein family.</text>
</comment>
<dbReference type="PANTHER" id="PTHR30483:SF6">
    <property type="entry name" value="PERIPLASMIC BINDING PROTEIN OF ABC TRANSPORTER FOR NATURAL AMINO ACIDS"/>
    <property type="match status" value="1"/>
</dbReference>
<evidence type="ECO:0000256" key="2">
    <source>
        <dbReference type="ARBA" id="ARBA00022729"/>
    </source>
</evidence>
<proteinExistence type="inferred from homology"/>
<dbReference type="Pfam" id="PF13458">
    <property type="entry name" value="Peripla_BP_6"/>
    <property type="match status" value="1"/>
</dbReference>